<evidence type="ECO:0000313" key="6">
    <source>
        <dbReference type="Proteomes" id="UP000216052"/>
    </source>
</evidence>
<evidence type="ECO:0000259" key="4">
    <source>
        <dbReference type="PROSITE" id="PS50943"/>
    </source>
</evidence>
<evidence type="ECO:0000256" key="3">
    <source>
        <dbReference type="ARBA" id="ARBA00023163"/>
    </source>
</evidence>
<evidence type="ECO:0000313" key="5">
    <source>
        <dbReference type="EMBL" id="XFO73976.1"/>
    </source>
</evidence>
<keyword evidence="1" id="KW-0805">Transcription regulation</keyword>
<dbReference type="Proteomes" id="UP000216052">
    <property type="component" value="Chromosome"/>
</dbReference>
<reference evidence="5" key="1">
    <citation type="submission" date="2024-05" db="EMBL/GenBank/DDBJ databases">
        <title>Isolation and characterization of Sporomusa carbonis sp. nov., a carboxydotrophic hydrogenogen in the genus of Sporomusa isolated from a charcoal burning pile.</title>
        <authorList>
            <person name="Boeer T."/>
            <person name="Rosenbaum F."/>
            <person name="Eysell L."/>
            <person name="Mueller V."/>
            <person name="Daniel R."/>
            <person name="Poehlein A."/>
        </authorList>
    </citation>
    <scope>NUCLEOTIDE SEQUENCE [LARGE SCALE GENOMIC DNA]</scope>
    <source>
        <strain evidence="5">DSM 3132</strain>
    </source>
</reference>
<dbReference type="RefSeq" id="WP_093797880.1">
    <property type="nucleotide sequence ID" value="NZ_CP155571.1"/>
</dbReference>
<sequence>MNFSIRLKTAMDEKQINQSDLSALTGMSKASISQYLSGKNEPSKKNIAKIAEALKVTEAWLMGLDEEHQPVQQPVKKLTVEEAARIMGKSDKFVRLGLQQGVLPFGSAVKVSTKWSYYISTQKFNEYVGR</sequence>
<feature type="domain" description="HTH cro/C1-type" evidence="4">
    <location>
        <begin position="7"/>
        <end position="61"/>
    </location>
</feature>
<dbReference type="PROSITE" id="PS50943">
    <property type="entry name" value="HTH_CROC1"/>
    <property type="match status" value="1"/>
</dbReference>
<keyword evidence="3" id="KW-0804">Transcription</keyword>
<proteinExistence type="predicted"/>
<evidence type="ECO:0000256" key="2">
    <source>
        <dbReference type="ARBA" id="ARBA00023125"/>
    </source>
</evidence>
<gene>
    <name evidence="5" type="ORF">SPACI_040840</name>
</gene>
<keyword evidence="6" id="KW-1185">Reference proteome</keyword>
<dbReference type="PANTHER" id="PTHR40661">
    <property type="match status" value="1"/>
</dbReference>
<dbReference type="PANTHER" id="PTHR40661:SF1">
    <property type="entry name" value="HTH CRO_C1-TYPE DOMAIN-CONTAINING PROTEIN"/>
    <property type="match status" value="1"/>
</dbReference>
<dbReference type="SMART" id="SM00530">
    <property type="entry name" value="HTH_XRE"/>
    <property type="match status" value="1"/>
</dbReference>
<accession>A0ABZ3J7X3</accession>
<dbReference type="InterPro" id="IPR001387">
    <property type="entry name" value="Cro/C1-type_HTH"/>
</dbReference>
<dbReference type="Gene3D" id="1.10.260.40">
    <property type="entry name" value="lambda repressor-like DNA-binding domains"/>
    <property type="match status" value="1"/>
</dbReference>
<name>A0ABZ3J7X3_SPOA4</name>
<organism evidence="5 6">
    <name type="scientific">Sporomusa acidovorans (strain ATCC 49682 / DSM 3132 / Mol)</name>
    <dbReference type="NCBI Taxonomy" id="1123286"/>
    <lineage>
        <taxon>Bacteria</taxon>
        <taxon>Bacillati</taxon>
        <taxon>Bacillota</taxon>
        <taxon>Negativicutes</taxon>
        <taxon>Selenomonadales</taxon>
        <taxon>Sporomusaceae</taxon>
        <taxon>Sporomusa</taxon>
    </lineage>
</organism>
<keyword evidence="2" id="KW-0238">DNA-binding</keyword>
<dbReference type="EMBL" id="CP155571">
    <property type="protein sequence ID" value="XFO73976.1"/>
    <property type="molecule type" value="Genomic_DNA"/>
</dbReference>
<dbReference type="Pfam" id="PF01381">
    <property type="entry name" value="HTH_3"/>
    <property type="match status" value="1"/>
</dbReference>
<evidence type="ECO:0000256" key="1">
    <source>
        <dbReference type="ARBA" id="ARBA00023015"/>
    </source>
</evidence>
<dbReference type="InterPro" id="IPR010982">
    <property type="entry name" value="Lambda_DNA-bd_dom_sf"/>
</dbReference>
<protein>
    <recommendedName>
        <fullName evidence="4">HTH cro/C1-type domain-containing protein</fullName>
    </recommendedName>
</protein>
<dbReference type="SUPFAM" id="SSF47413">
    <property type="entry name" value="lambda repressor-like DNA-binding domains"/>
    <property type="match status" value="1"/>
</dbReference>
<dbReference type="CDD" id="cd00093">
    <property type="entry name" value="HTH_XRE"/>
    <property type="match status" value="1"/>
</dbReference>